<dbReference type="AlphaFoldDB" id="A0A672KH21"/>
<organism evidence="3 4">
    <name type="scientific">Sinocyclocheilus grahami</name>
    <name type="common">Dianchi golden-line fish</name>
    <name type="synonym">Barbus grahami</name>
    <dbReference type="NCBI Taxonomy" id="75366"/>
    <lineage>
        <taxon>Eukaryota</taxon>
        <taxon>Metazoa</taxon>
        <taxon>Chordata</taxon>
        <taxon>Craniata</taxon>
        <taxon>Vertebrata</taxon>
        <taxon>Euteleostomi</taxon>
        <taxon>Actinopterygii</taxon>
        <taxon>Neopterygii</taxon>
        <taxon>Teleostei</taxon>
        <taxon>Ostariophysi</taxon>
        <taxon>Cypriniformes</taxon>
        <taxon>Cyprinidae</taxon>
        <taxon>Cyprininae</taxon>
        <taxon>Sinocyclocheilus</taxon>
    </lineage>
</organism>
<proteinExistence type="predicted"/>
<dbReference type="SUPFAM" id="SSF52833">
    <property type="entry name" value="Thioredoxin-like"/>
    <property type="match status" value="1"/>
</dbReference>
<protein>
    <recommendedName>
        <fullName evidence="2">Glutaredoxin domain-containing protein</fullName>
    </recommendedName>
</protein>
<dbReference type="InParanoid" id="A0A672KH21"/>
<dbReference type="Proteomes" id="UP000472262">
    <property type="component" value="Unassembled WGS sequence"/>
</dbReference>
<reference evidence="3" key="1">
    <citation type="submission" date="2025-08" db="UniProtKB">
        <authorList>
            <consortium name="Ensembl"/>
        </authorList>
    </citation>
    <scope>IDENTIFICATION</scope>
</reference>
<feature type="domain" description="Glutaredoxin" evidence="2">
    <location>
        <begin position="13"/>
        <end position="36"/>
    </location>
</feature>
<comment type="function">
    <text evidence="1">Has a glutathione-disulfide oxidoreductase activity in the presence of NADPH and glutathione reductase. Reduces low molecular weight disulfides and proteins.</text>
</comment>
<accession>A0A672KH21</accession>
<dbReference type="Ensembl" id="ENSSGRT00000010080.1">
    <property type="protein sequence ID" value="ENSSGRP00000009252.1"/>
    <property type="gene ID" value="ENSSGRG00000006245.1"/>
</dbReference>
<evidence type="ECO:0000313" key="4">
    <source>
        <dbReference type="Proteomes" id="UP000472262"/>
    </source>
</evidence>
<dbReference type="InterPro" id="IPR002109">
    <property type="entry name" value="Glutaredoxin"/>
</dbReference>
<dbReference type="InterPro" id="IPR011767">
    <property type="entry name" value="GLR_AS"/>
</dbReference>
<name>A0A672KH21_SINGR</name>
<evidence type="ECO:0000259" key="2">
    <source>
        <dbReference type="Pfam" id="PF00462"/>
    </source>
</evidence>
<dbReference type="Pfam" id="PF00462">
    <property type="entry name" value="Glutaredoxin"/>
    <property type="match status" value="1"/>
</dbReference>
<evidence type="ECO:0000313" key="3">
    <source>
        <dbReference type="Ensembl" id="ENSSGRP00000009252.1"/>
    </source>
</evidence>
<keyword evidence="4" id="KW-1185">Reference proteome</keyword>
<dbReference type="PROSITE" id="PS00195">
    <property type="entry name" value="GLUTAREDOXIN_1"/>
    <property type="match status" value="1"/>
</dbReference>
<evidence type="ECO:0000256" key="1">
    <source>
        <dbReference type="ARBA" id="ARBA00002549"/>
    </source>
</evidence>
<sequence>MVAFTLTFQVGRVTVYSVPGCPHCIQAKATLSTLEFNGEDAFELYVFCMRLSSMKHEVTLNDSLIAYEFGSLLKVTCLLLKCLY</sequence>
<dbReference type="InterPro" id="IPR036249">
    <property type="entry name" value="Thioredoxin-like_sf"/>
</dbReference>
<reference evidence="3" key="2">
    <citation type="submission" date="2025-09" db="UniProtKB">
        <authorList>
            <consortium name="Ensembl"/>
        </authorList>
    </citation>
    <scope>IDENTIFICATION</scope>
</reference>